<reference evidence="1 2" key="1">
    <citation type="submission" date="2019-03" db="EMBL/GenBank/DDBJ databases">
        <title>Genomic Encyclopedia of Type Strains, Phase IV (KMG-V): Genome sequencing to study the core and pangenomes of soil and plant-associated prokaryotes.</title>
        <authorList>
            <person name="Whitman W."/>
        </authorList>
    </citation>
    <scope>NUCLEOTIDE SEQUENCE [LARGE SCALE GENOMIC DNA]</scope>
    <source>
        <strain evidence="1 2">Hc14</strain>
    </source>
</reference>
<comment type="caution">
    <text evidence="1">The sequence shown here is derived from an EMBL/GenBank/DDBJ whole genome shotgun (WGS) entry which is preliminary data.</text>
</comment>
<proteinExistence type="predicted"/>
<dbReference type="EMBL" id="SMBH01000003">
    <property type="protein sequence ID" value="TCU17901.1"/>
    <property type="molecule type" value="Genomic_DNA"/>
</dbReference>
<evidence type="ECO:0000313" key="2">
    <source>
        <dbReference type="Proteomes" id="UP000294576"/>
    </source>
</evidence>
<dbReference type="AlphaFoldDB" id="A0A4R3Q9E4"/>
<name>A0A4R3Q9E4_RHISU</name>
<sequence length="207" mass="22726">MENSMMPNEIAGMEMEIVSITLTPAELENVSGLSTTLQRVWRRRGEIPERKSGHASFSVHDAASISIAVALNRFGHSPAESMAIGQKYAVAALRCAMAQGGACEVIGTRENVRKFSALFNDDLSFVAALVGEQNSEFLRFLYSFDGEAPRLSDPYLEKIDELSNVSGYFVNLQAVGVRLLTVADRPLFKIRLGSKDVDKIALINNRI</sequence>
<protein>
    <submittedName>
        <fullName evidence="1">Uncharacterized protein</fullName>
    </submittedName>
</protein>
<gene>
    <name evidence="1" type="ORF">EV132_10317</name>
</gene>
<organism evidence="1 2">
    <name type="scientific">Rhizobium sullae</name>
    <name type="common">Rhizobium hedysari</name>
    <dbReference type="NCBI Taxonomy" id="50338"/>
    <lineage>
        <taxon>Bacteria</taxon>
        <taxon>Pseudomonadati</taxon>
        <taxon>Pseudomonadota</taxon>
        <taxon>Alphaproteobacteria</taxon>
        <taxon>Hyphomicrobiales</taxon>
        <taxon>Rhizobiaceae</taxon>
        <taxon>Rhizobium/Agrobacterium group</taxon>
        <taxon>Rhizobium</taxon>
    </lineage>
</organism>
<accession>A0A4R3Q9E4</accession>
<dbReference type="Proteomes" id="UP000294576">
    <property type="component" value="Unassembled WGS sequence"/>
</dbReference>
<evidence type="ECO:0000313" key="1">
    <source>
        <dbReference type="EMBL" id="TCU17901.1"/>
    </source>
</evidence>